<evidence type="ECO:0000313" key="1">
    <source>
        <dbReference type="EMBL" id="TVZ06202.1"/>
    </source>
</evidence>
<accession>A0A6P2C455</accession>
<dbReference type="CDD" id="cd00683">
    <property type="entry name" value="Trans_IPPS_HH"/>
    <property type="match status" value="1"/>
</dbReference>
<dbReference type="SFLD" id="SFLDG01018">
    <property type="entry name" value="Squalene/Phytoene_Synthase_Lik"/>
    <property type="match status" value="1"/>
</dbReference>
<keyword evidence="2" id="KW-1185">Reference proteome</keyword>
<organism evidence="1 2">
    <name type="scientific">Trebonia kvetii</name>
    <dbReference type="NCBI Taxonomy" id="2480626"/>
    <lineage>
        <taxon>Bacteria</taxon>
        <taxon>Bacillati</taxon>
        <taxon>Actinomycetota</taxon>
        <taxon>Actinomycetes</taxon>
        <taxon>Streptosporangiales</taxon>
        <taxon>Treboniaceae</taxon>
        <taxon>Trebonia</taxon>
    </lineage>
</organism>
<dbReference type="GO" id="GO:0004311">
    <property type="term" value="F:geranylgeranyl diphosphate synthase activity"/>
    <property type="evidence" value="ECO:0007669"/>
    <property type="project" value="InterPro"/>
</dbReference>
<comment type="caution">
    <text evidence="1">The sequence shown here is derived from an EMBL/GenBank/DDBJ whole genome shotgun (WGS) entry which is preliminary data.</text>
</comment>
<evidence type="ECO:0000313" key="2">
    <source>
        <dbReference type="Proteomes" id="UP000460272"/>
    </source>
</evidence>
<dbReference type="SFLD" id="SFLDS00005">
    <property type="entry name" value="Isoprenoid_Synthase_Type_I"/>
    <property type="match status" value="1"/>
</dbReference>
<dbReference type="InterPro" id="IPR033904">
    <property type="entry name" value="Trans_IPPS_HH"/>
</dbReference>
<dbReference type="EMBL" id="RPFW01000001">
    <property type="protein sequence ID" value="TVZ06202.1"/>
    <property type="molecule type" value="Genomic_DNA"/>
</dbReference>
<keyword evidence="1" id="KW-0808">Transferase</keyword>
<dbReference type="Proteomes" id="UP000460272">
    <property type="component" value="Unassembled WGS sequence"/>
</dbReference>
<dbReference type="EC" id="2.5.1.21" evidence="1"/>
<dbReference type="AlphaFoldDB" id="A0A6P2C455"/>
<dbReference type="Pfam" id="PF00494">
    <property type="entry name" value="SQS_PSY"/>
    <property type="match status" value="1"/>
</dbReference>
<dbReference type="PANTHER" id="PTHR31480">
    <property type="entry name" value="BIFUNCTIONAL LYCOPENE CYCLASE/PHYTOENE SYNTHASE"/>
    <property type="match status" value="1"/>
</dbReference>
<dbReference type="GO" id="GO:0051996">
    <property type="term" value="F:squalene synthase [NAD(P)H] activity"/>
    <property type="evidence" value="ECO:0007669"/>
    <property type="project" value="UniProtKB-EC"/>
</dbReference>
<protein>
    <submittedName>
        <fullName evidence="1">Squalene synthase HpnC</fullName>
        <ecNumber evidence="1">2.5.1.21</ecNumber>
    </submittedName>
</protein>
<dbReference type="Gene3D" id="1.10.600.10">
    <property type="entry name" value="Farnesyl Diphosphate Synthase"/>
    <property type="match status" value="1"/>
</dbReference>
<dbReference type="InterPro" id="IPR002060">
    <property type="entry name" value="Squ/phyt_synthse"/>
</dbReference>
<gene>
    <name evidence="1" type="primary">hpnC</name>
    <name evidence="1" type="ORF">EAS64_01810</name>
</gene>
<dbReference type="GO" id="GO:0016114">
    <property type="term" value="P:terpenoid biosynthetic process"/>
    <property type="evidence" value="ECO:0007669"/>
    <property type="project" value="UniProtKB-ARBA"/>
</dbReference>
<dbReference type="InterPro" id="IPR044843">
    <property type="entry name" value="Trans_IPPS_bact-type"/>
</dbReference>
<name>A0A6P2C455_9ACTN</name>
<dbReference type="NCBIfam" id="TIGR03464">
    <property type="entry name" value="HpnC"/>
    <property type="match status" value="1"/>
</dbReference>
<dbReference type="InterPro" id="IPR008949">
    <property type="entry name" value="Isoprenoid_synthase_dom_sf"/>
</dbReference>
<dbReference type="OrthoDB" id="9807580at2"/>
<sequence length="312" mass="33491">MTRSEGLDQVAGAGPTPGITVAAEVSLAVAAKASAENFPVALRVLPRRWRAHLTALYGFARLTDDIGDEPLPGIPRGATEAEVTAIRLKLLDELEQDVRRIFDQGAPEPELEAIRALKSTVKACQIPAQPLYDLIQANRQDQVVTRYASYQELVDYCKLSANPVGQVVLYIMDAATPDRIAASDSICTALQVIEHCQDVAEDFGNGRIYLPREDMDAHGVTEADLARPAASQRVQDLVKFEIDRADALLAAGAPLVGTLHGMARLAIAGYVAGGRATLKSVRGSSYDVLRAVPRPGKADTVAMMASCYIKGR</sequence>
<dbReference type="RefSeq" id="WP_145850956.1">
    <property type="nucleotide sequence ID" value="NZ_RPFW01000001.1"/>
</dbReference>
<dbReference type="InterPro" id="IPR017827">
    <property type="entry name" value="HSQ_synthase_HpnC"/>
</dbReference>
<dbReference type="SUPFAM" id="SSF48576">
    <property type="entry name" value="Terpenoid synthases"/>
    <property type="match status" value="1"/>
</dbReference>
<reference evidence="1 2" key="1">
    <citation type="submission" date="2018-11" db="EMBL/GenBank/DDBJ databases">
        <title>Trebonia kvetii gen.nov., sp.nov., a novel acidophilic actinobacterium, and proposal of the new actinobacterial family Treboniaceae fam. nov.</title>
        <authorList>
            <person name="Rapoport D."/>
            <person name="Sagova-Mareckova M."/>
            <person name="Sedlacek I."/>
            <person name="Provaznik J."/>
            <person name="Kralova S."/>
            <person name="Pavlinic D."/>
            <person name="Benes V."/>
            <person name="Kopecky J."/>
        </authorList>
    </citation>
    <scope>NUCLEOTIDE SEQUENCE [LARGE SCALE GENOMIC DNA]</scope>
    <source>
        <strain evidence="1 2">15Tr583</strain>
    </source>
</reference>
<proteinExistence type="predicted"/>
<dbReference type="SFLD" id="SFLDG01212">
    <property type="entry name" value="Phytoene_synthase_like"/>
    <property type="match status" value="1"/>
</dbReference>